<feature type="domain" description="Kinesin motor" evidence="9">
    <location>
        <begin position="1"/>
        <end position="69"/>
    </location>
</feature>
<dbReference type="InterPro" id="IPR036961">
    <property type="entry name" value="Kinesin_motor_dom_sf"/>
</dbReference>
<evidence type="ECO:0000313" key="11">
    <source>
        <dbReference type="Proteomes" id="UP001221898"/>
    </source>
</evidence>
<organism evidence="10 11">
    <name type="scientific">Aldrovandia affinis</name>
    <dbReference type="NCBI Taxonomy" id="143900"/>
    <lineage>
        <taxon>Eukaryota</taxon>
        <taxon>Metazoa</taxon>
        <taxon>Chordata</taxon>
        <taxon>Craniata</taxon>
        <taxon>Vertebrata</taxon>
        <taxon>Euteleostomi</taxon>
        <taxon>Actinopterygii</taxon>
        <taxon>Neopterygii</taxon>
        <taxon>Teleostei</taxon>
        <taxon>Notacanthiformes</taxon>
        <taxon>Halosauridae</taxon>
        <taxon>Aldrovandia</taxon>
    </lineage>
</organism>
<evidence type="ECO:0000256" key="3">
    <source>
        <dbReference type="ARBA" id="ARBA00022741"/>
    </source>
</evidence>
<dbReference type="InterPro" id="IPR027417">
    <property type="entry name" value="P-loop_NTPase"/>
</dbReference>
<keyword evidence="6" id="KW-0206">Cytoskeleton</keyword>
<dbReference type="GO" id="GO:0007018">
    <property type="term" value="P:microtubule-based movement"/>
    <property type="evidence" value="ECO:0007669"/>
    <property type="project" value="InterPro"/>
</dbReference>
<dbReference type="Gene3D" id="3.40.850.10">
    <property type="entry name" value="Kinesin motor domain"/>
    <property type="match status" value="1"/>
</dbReference>
<dbReference type="Proteomes" id="UP001221898">
    <property type="component" value="Unassembled WGS sequence"/>
</dbReference>
<keyword evidence="11" id="KW-1185">Reference proteome</keyword>
<comment type="caution">
    <text evidence="7">Lacks conserved residue(s) required for the propagation of feature annotation.</text>
</comment>
<comment type="similarity">
    <text evidence="7">Belongs to the TRAFAC class myosin-kinesin ATPase superfamily. Kinesin family.</text>
</comment>
<dbReference type="InterPro" id="IPR001752">
    <property type="entry name" value="Kinesin_motor_dom"/>
</dbReference>
<dbReference type="SUPFAM" id="SSF52540">
    <property type="entry name" value="P-loop containing nucleoside triphosphate hydrolases"/>
    <property type="match status" value="1"/>
</dbReference>
<dbReference type="Pfam" id="PF00225">
    <property type="entry name" value="Kinesin"/>
    <property type="match status" value="1"/>
</dbReference>
<dbReference type="GO" id="GO:0005634">
    <property type="term" value="C:nucleus"/>
    <property type="evidence" value="ECO:0007669"/>
    <property type="project" value="TreeGrafter"/>
</dbReference>
<evidence type="ECO:0000256" key="5">
    <source>
        <dbReference type="ARBA" id="ARBA00023175"/>
    </source>
</evidence>
<keyword evidence="8" id="KW-0175">Coiled coil</keyword>
<feature type="coiled-coil region" evidence="8">
    <location>
        <begin position="157"/>
        <end position="184"/>
    </location>
</feature>
<dbReference type="GO" id="GO:0008574">
    <property type="term" value="F:plus-end-directed microtubule motor activity"/>
    <property type="evidence" value="ECO:0007669"/>
    <property type="project" value="TreeGrafter"/>
</dbReference>
<dbReference type="GO" id="GO:0090307">
    <property type="term" value="P:mitotic spindle assembly"/>
    <property type="evidence" value="ECO:0007669"/>
    <property type="project" value="TreeGrafter"/>
</dbReference>
<dbReference type="PROSITE" id="PS50067">
    <property type="entry name" value="KINESIN_MOTOR_2"/>
    <property type="match status" value="1"/>
</dbReference>
<evidence type="ECO:0000256" key="2">
    <source>
        <dbReference type="ARBA" id="ARBA00022490"/>
    </source>
</evidence>
<accession>A0AAD7SW28</accession>
<reference evidence="10" key="1">
    <citation type="journal article" date="2023" name="Science">
        <title>Genome structures resolve the early diversification of teleost fishes.</title>
        <authorList>
            <person name="Parey E."/>
            <person name="Louis A."/>
            <person name="Montfort J."/>
            <person name="Bouchez O."/>
            <person name="Roques C."/>
            <person name="Iampietro C."/>
            <person name="Lluch J."/>
            <person name="Castinel A."/>
            <person name="Donnadieu C."/>
            <person name="Desvignes T."/>
            <person name="Floi Bucao C."/>
            <person name="Jouanno E."/>
            <person name="Wen M."/>
            <person name="Mejri S."/>
            <person name="Dirks R."/>
            <person name="Jansen H."/>
            <person name="Henkel C."/>
            <person name="Chen W.J."/>
            <person name="Zahm M."/>
            <person name="Cabau C."/>
            <person name="Klopp C."/>
            <person name="Thompson A.W."/>
            <person name="Robinson-Rechavi M."/>
            <person name="Braasch I."/>
            <person name="Lecointre G."/>
            <person name="Bobe J."/>
            <person name="Postlethwait J.H."/>
            <person name="Berthelot C."/>
            <person name="Roest Crollius H."/>
            <person name="Guiguen Y."/>
        </authorList>
    </citation>
    <scope>NUCLEOTIDE SEQUENCE</scope>
    <source>
        <strain evidence="10">NC1722</strain>
    </source>
</reference>
<dbReference type="GO" id="GO:0008017">
    <property type="term" value="F:microtubule binding"/>
    <property type="evidence" value="ECO:0007669"/>
    <property type="project" value="InterPro"/>
</dbReference>
<evidence type="ECO:0000313" key="10">
    <source>
        <dbReference type="EMBL" id="KAJ8409862.1"/>
    </source>
</evidence>
<keyword evidence="2" id="KW-0963">Cytoplasm</keyword>
<keyword evidence="4" id="KW-0067">ATP-binding</keyword>
<dbReference type="PANTHER" id="PTHR47970">
    <property type="entry name" value="KINESIN-LIKE PROTEIN KIF11"/>
    <property type="match status" value="1"/>
</dbReference>
<evidence type="ECO:0000259" key="9">
    <source>
        <dbReference type="PROSITE" id="PS50067"/>
    </source>
</evidence>
<dbReference type="AlphaFoldDB" id="A0AAD7SW28"/>
<comment type="caution">
    <text evidence="10">The sequence shown here is derived from an EMBL/GenBank/DDBJ whole genome shotgun (WGS) entry which is preliminary data.</text>
</comment>
<keyword evidence="3" id="KW-0547">Nucleotide-binding</keyword>
<evidence type="ECO:0000256" key="6">
    <source>
        <dbReference type="ARBA" id="ARBA00023212"/>
    </source>
</evidence>
<dbReference type="GO" id="GO:0051231">
    <property type="term" value="P:spindle elongation"/>
    <property type="evidence" value="ECO:0007669"/>
    <property type="project" value="TreeGrafter"/>
</dbReference>
<keyword evidence="5" id="KW-0505">Motor protein</keyword>
<dbReference type="PANTHER" id="PTHR47970:SF26">
    <property type="entry name" value="KINESIN-LIKE PROTEIN KIF11"/>
    <property type="match status" value="1"/>
</dbReference>
<dbReference type="GO" id="GO:0005876">
    <property type="term" value="C:spindle microtubule"/>
    <property type="evidence" value="ECO:0007669"/>
    <property type="project" value="TreeGrafter"/>
</dbReference>
<evidence type="ECO:0000256" key="7">
    <source>
        <dbReference type="PROSITE-ProRule" id="PRU00283"/>
    </source>
</evidence>
<name>A0AAD7SW28_9TELE</name>
<evidence type="ECO:0000256" key="1">
    <source>
        <dbReference type="ARBA" id="ARBA00004245"/>
    </source>
</evidence>
<gene>
    <name evidence="10" type="ORF">AAFF_G00219210</name>
</gene>
<dbReference type="InterPro" id="IPR047149">
    <property type="entry name" value="KIF11-like"/>
</dbReference>
<evidence type="ECO:0000256" key="4">
    <source>
        <dbReference type="ARBA" id="ARBA00022840"/>
    </source>
</evidence>
<dbReference type="GO" id="GO:0072686">
    <property type="term" value="C:mitotic spindle"/>
    <property type="evidence" value="ECO:0007669"/>
    <property type="project" value="TreeGrafter"/>
</dbReference>
<protein>
    <recommendedName>
        <fullName evidence="9">Kinesin motor domain-containing protein</fullName>
    </recommendedName>
</protein>
<comment type="subcellular location">
    <subcellularLocation>
        <location evidence="1">Cytoplasm</location>
        <location evidence="1">Cytoskeleton</location>
    </subcellularLocation>
</comment>
<sequence>MCPNPNRKIFETLSNNRTEFSIKVSLLEIYNEELFDLLNPSTEVNKQLLMSNDPRNKQGVIIKGLQEITEIDRLKWDLAILTCTESLQVTRRSLEEAWRDLESTKQRLSALNVLYSTASKHNSEVQQRYAGQMEAMFAEMQKAVEEQAALARCHAGMMEQETLCEEMKRSLEEHEQELQEKLLAMFVLGLHQGSAAGCRGQL</sequence>
<dbReference type="GO" id="GO:0005524">
    <property type="term" value="F:ATP binding"/>
    <property type="evidence" value="ECO:0007669"/>
    <property type="project" value="UniProtKB-KW"/>
</dbReference>
<dbReference type="EMBL" id="JAINUG010000029">
    <property type="protein sequence ID" value="KAJ8409862.1"/>
    <property type="molecule type" value="Genomic_DNA"/>
</dbReference>
<evidence type="ECO:0000256" key="8">
    <source>
        <dbReference type="SAM" id="Coils"/>
    </source>
</evidence>
<proteinExistence type="inferred from homology"/>